<dbReference type="PROSITE" id="PS00920">
    <property type="entry name" value="NITRIL_CHT_1"/>
    <property type="match status" value="1"/>
</dbReference>
<sequence>MRAPATSTVRVAVTQAEPVWLDLDATVTKTCTLIAEAAKNGAQLISFPECWIPGYPAWICTPANLQRSRPVDMNLSSLYIQNSLKVDSPQMATIQRCAAEHKIAVVLGFSEHIHHSLYIAQAIIDSDGKILALRKKIKATHMERTIFGDSFGDCLNSVVDTTTAGRVGALSCWEHIQPLLKYHTYSQREQIHVAAWPPLFDADDKEECLYSMSREGTIALARTYAIESQSYVLHTTAVLSQAGIDKMQTATGSIMSTPGGGSSAIFGPDGRLLSAPIPSTEEGIIYADLDLDGPIHRTRAFVDVCGHYSRPDLLWLGVGPRDGRHPMYEVCDKC</sequence>
<proteinExistence type="inferred from homology"/>
<dbReference type="OrthoDB" id="10250282at2759"/>
<accession>A0A319CY18</accession>
<dbReference type="Pfam" id="PF00795">
    <property type="entry name" value="CN_hydrolase"/>
    <property type="match status" value="1"/>
</dbReference>
<evidence type="ECO:0000256" key="5">
    <source>
        <dbReference type="PROSITE-ProRule" id="PRU10139"/>
    </source>
</evidence>
<evidence type="ECO:0000256" key="1">
    <source>
        <dbReference type="ARBA" id="ARBA00008129"/>
    </source>
</evidence>
<dbReference type="InterPro" id="IPR044149">
    <property type="entry name" value="Nitrilases_CHs"/>
</dbReference>
<comment type="similarity">
    <text evidence="1">Belongs to the carbon-nitrogen hydrolase superfamily. Nitrilase family.</text>
</comment>
<dbReference type="EMBL" id="KZ821674">
    <property type="protein sequence ID" value="PYH87307.1"/>
    <property type="molecule type" value="Genomic_DNA"/>
</dbReference>
<evidence type="ECO:0000259" key="6">
    <source>
        <dbReference type="PROSITE" id="PS50263"/>
    </source>
</evidence>
<keyword evidence="2" id="KW-0378">Hydrolase</keyword>
<dbReference type="Proteomes" id="UP000248340">
    <property type="component" value="Unassembled WGS sequence"/>
</dbReference>
<dbReference type="InterPro" id="IPR036526">
    <property type="entry name" value="C-N_Hydrolase_sf"/>
</dbReference>
<dbReference type="PANTHER" id="PTHR46044:SF14">
    <property type="entry name" value="ARYLACETONITRILASE"/>
    <property type="match status" value="1"/>
</dbReference>
<dbReference type="PROSITE" id="PS50263">
    <property type="entry name" value="CN_HYDROLASE"/>
    <property type="match status" value="1"/>
</dbReference>
<comment type="catalytic activity">
    <reaction evidence="3">
        <text>a nitrile + 2 H2O = a carboxylate + NH4(+)</text>
        <dbReference type="Rhea" id="RHEA:21724"/>
        <dbReference type="ChEBI" id="CHEBI:15377"/>
        <dbReference type="ChEBI" id="CHEBI:18379"/>
        <dbReference type="ChEBI" id="CHEBI:28938"/>
        <dbReference type="ChEBI" id="CHEBI:29067"/>
        <dbReference type="EC" id="3.5.5.1"/>
    </reaction>
</comment>
<feature type="domain" description="CN hydrolase" evidence="6">
    <location>
        <begin position="9"/>
        <end position="291"/>
    </location>
</feature>
<evidence type="ECO:0000313" key="7">
    <source>
        <dbReference type="EMBL" id="PYH87307.1"/>
    </source>
</evidence>
<dbReference type="SUPFAM" id="SSF56317">
    <property type="entry name" value="Carbon-nitrogen hydrolase"/>
    <property type="match status" value="1"/>
</dbReference>
<evidence type="ECO:0000313" key="8">
    <source>
        <dbReference type="Proteomes" id="UP000248340"/>
    </source>
</evidence>
<dbReference type="CDD" id="cd07564">
    <property type="entry name" value="nitrilases_CHs"/>
    <property type="match status" value="1"/>
</dbReference>
<gene>
    <name evidence="7" type="ORF">BO82DRAFT_388302</name>
</gene>
<dbReference type="AlphaFoldDB" id="A0A319CY18"/>
<evidence type="ECO:0000256" key="4">
    <source>
        <dbReference type="ARBA" id="ARBA00039045"/>
    </source>
</evidence>
<protein>
    <recommendedName>
        <fullName evidence="4">nitrilase</fullName>
        <ecNumber evidence="4">3.5.5.1</ecNumber>
    </recommendedName>
</protein>
<evidence type="ECO:0000256" key="3">
    <source>
        <dbReference type="ARBA" id="ARBA00036406"/>
    </source>
</evidence>
<dbReference type="GO" id="GO:0000257">
    <property type="term" value="F:nitrilase activity"/>
    <property type="evidence" value="ECO:0007669"/>
    <property type="project" value="UniProtKB-EC"/>
</dbReference>
<evidence type="ECO:0000256" key="2">
    <source>
        <dbReference type="ARBA" id="ARBA00022801"/>
    </source>
</evidence>
<dbReference type="PANTHER" id="PTHR46044">
    <property type="entry name" value="NITRILASE"/>
    <property type="match status" value="1"/>
</dbReference>
<dbReference type="RefSeq" id="XP_025497507.1">
    <property type="nucleotide sequence ID" value="XM_025638374.1"/>
</dbReference>
<name>A0A319CY18_9EURO</name>
<dbReference type="EC" id="3.5.5.1" evidence="4"/>
<dbReference type="Gene3D" id="3.60.110.10">
    <property type="entry name" value="Carbon-nitrogen hydrolase"/>
    <property type="match status" value="1"/>
</dbReference>
<dbReference type="InterPro" id="IPR000132">
    <property type="entry name" value="Nitrilase/CN_hydratase_CS"/>
</dbReference>
<keyword evidence="8" id="KW-1185">Reference proteome</keyword>
<reference evidence="7 8" key="1">
    <citation type="submission" date="2016-12" db="EMBL/GenBank/DDBJ databases">
        <title>The genomes of Aspergillus section Nigri reveals drivers in fungal speciation.</title>
        <authorList>
            <consortium name="DOE Joint Genome Institute"/>
            <person name="Vesth T.C."/>
            <person name="Nybo J."/>
            <person name="Theobald S."/>
            <person name="Brandl J."/>
            <person name="Frisvad J.C."/>
            <person name="Nielsen K.F."/>
            <person name="Lyhne E.K."/>
            <person name="Kogle M.E."/>
            <person name="Kuo A."/>
            <person name="Riley R."/>
            <person name="Clum A."/>
            <person name="Nolan M."/>
            <person name="Lipzen A."/>
            <person name="Salamov A."/>
            <person name="Henrissat B."/>
            <person name="Wiebenga A."/>
            <person name="De Vries R.P."/>
            <person name="Grigoriev I.V."/>
            <person name="Mortensen U.H."/>
            <person name="Andersen M.R."/>
            <person name="Baker S.E."/>
        </authorList>
    </citation>
    <scope>NUCLEOTIDE SEQUENCE [LARGE SCALE GENOMIC DNA]</scope>
    <source>
        <strain evidence="7 8">CBS 121591</strain>
    </source>
</reference>
<dbReference type="VEuPathDB" id="FungiDB:BO82DRAFT_388302"/>
<dbReference type="InterPro" id="IPR003010">
    <property type="entry name" value="C-N_Hydrolase"/>
</dbReference>
<dbReference type="STRING" id="1448315.A0A319CY18"/>
<dbReference type="GeneID" id="37141116"/>
<dbReference type="PROSITE" id="PS00921">
    <property type="entry name" value="NITRIL_CHT_2"/>
    <property type="match status" value="1"/>
</dbReference>
<dbReference type="GO" id="GO:0016836">
    <property type="term" value="F:hydro-lyase activity"/>
    <property type="evidence" value="ECO:0007669"/>
    <property type="project" value="UniProtKB-ARBA"/>
</dbReference>
<feature type="active site" description="Proton acceptor" evidence="5">
    <location>
        <position position="49"/>
    </location>
</feature>
<organism evidence="7 8">
    <name type="scientific">Aspergillus uvarum CBS 121591</name>
    <dbReference type="NCBI Taxonomy" id="1448315"/>
    <lineage>
        <taxon>Eukaryota</taxon>
        <taxon>Fungi</taxon>
        <taxon>Dikarya</taxon>
        <taxon>Ascomycota</taxon>
        <taxon>Pezizomycotina</taxon>
        <taxon>Eurotiomycetes</taxon>
        <taxon>Eurotiomycetidae</taxon>
        <taxon>Eurotiales</taxon>
        <taxon>Aspergillaceae</taxon>
        <taxon>Aspergillus</taxon>
        <taxon>Aspergillus subgen. Circumdati</taxon>
    </lineage>
</organism>